<comment type="caution">
    <text evidence="2">The sequence shown here is derived from an EMBL/GenBank/DDBJ whole genome shotgun (WGS) entry which is preliminary data.</text>
</comment>
<dbReference type="SUPFAM" id="SSF53098">
    <property type="entry name" value="Ribonuclease H-like"/>
    <property type="match status" value="1"/>
</dbReference>
<evidence type="ECO:0000313" key="4">
    <source>
        <dbReference type="EMBL" id="MBF8179741.1"/>
    </source>
</evidence>
<name>A0ABS0EWN4_9BURK</name>
<dbReference type="EMBL" id="JADOEL010000020">
    <property type="protein sequence ID" value="MBF8179544.1"/>
    <property type="molecule type" value="Genomic_DNA"/>
</dbReference>
<sequence length="31" mass="3776">YIRFYNHHRRHSTLGYLTPAEFEQRQLALSA</sequence>
<dbReference type="Pfam" id="PF13333">
    <property type="entry name" value="rve_2"/>
    <property type="match status" value="1"/>
</dbReference>
<dbReference type="EMBL" id="JADOEL010000017">
    <property type="protein sequence ID" value="MBF8179256.1"/>
    <property type="molecule type" value="Genomic_DNA"/>
</dbReference>
<keyword evidence="5" id="KW-1185">Reference proteome</keyword>
<evidence type="ECO:0000259" key="1">
    <source>
        <dbReference type="Pfam" id="PF13333"/>
    </source>
</evidence>
<dbReference type="InterPro" id="IPR012337">
    <property type="entry name" value="RNaseH-like_sf"/>
</dbReference>
<dbReference type="EMBL" id="JADOEL010000029">
    <property type="protein sequence ID" value="MBF8179741.1"/>
    <property type="molecule type" value="Genomic_DNA"/>
</dbReference>
<feature type="domain" description="Integrase catalytic" evidence="1">
    <location>
        <begin position="1"/>
        <end position="27"/>
    </location>
</feature>
<protein>
    <submittedName>
        <fullName evidence="2">IS3 family transposase</fullName>
    </submittedName>
</protein>
<proteinExistence type="predicted"/>
<gene>
    <name evidence="2" type="ORF">IXC47_16355</name>
    <name evidence="3" type="ORF">IXC47_17810</name>
    <name evidence="4" type="ORF">IXC47_18830</name>
</gene>
<feature type="non-terminal residue" evidence="2">
    <location>
        <position position="1"/>
    </location>
</feature>
<organism evidence="2 5">
    <name type="scientific">Herminiimonas contaminans</name>
    <dbReference type="NCBI Taxonomy" id="1111140"/>
    <lineage>
        <taxon>Bacteria</taxon>
        <taxon>Pseudomonadati</taxon>
        <taxon>Pseudomonadota</taxon>
        <taxon>Betaproteobacteria</taxon>
        <taxon>Burkholderiales</taxon>
        <taxon>Oxalobacteraceae</taxon>
        <taxon>Herminiimonas</taxon>
    </lineage>
</organism>
<evidence type="ECO:0000313" key="2">
    <source>
        <dbReference type="EMBL" id="MBF8179256.1"/>
    </source>
</evidence>
<dbReference type="RefSeq" id="WP_195876350.1">
    <property type="nucleotide sequence ID" value="NZ_JADOEL010000017.1"/>
</dbReference>
<accession>A0ABS0EWN4</accession>
<evidence type="ECO:0000313" key="5">
    <source>
        <dbReference type="Proteomes" id="UP000657372"/>
    </source>
</evidence>
<evidence type="ECO:0000313" key="3">
    <source>
        <dbReference type="EMBL" id="MBF8179544.1"/>
    </source>
</evidence>
<reference evidence="2 5" key="1">
    <citation type="submission" date="2020-11" db="EMBL/GenBank/DDBJ databases">
        <title>WGS of Herminiimonas contaminans strain Marseille-Q4544 isolated from planarians Schmidtea mediterranea.</title>
        <authorList>
            <person name="Kangale L."/>
        </authorList>
    </citation>
    <scope>NUCLEOTIDE SEQUENCE [LARGE SCALE GENOMIC DNA]</scope>
    <source>
        <strain evidence="2 5">Marseille-Q4544</strain>
    </source>
</reference>
<dbReference type="Proteomes" id="UP000657372">
    <property type="component" value="Unassembled WGS sequence"/>
</dbReference>
<dbReference type="InterPro" id="IPR001584">
    <property type="entry name" value="Integrase_cat-core"/>
</dbReference>